<dbReference type="InterPro" id="IPR036691">
    <property type="entry name" value="Endo/exonu/phosph_ase_sf"/>
</dbReference>
<dbReference type="RefSeq" id="WP_207155254.1">
    <property type="nucleotide sequence ID" value="NZ_AP024484.1"/>
</dbReference>
<keyword evidence="3" id="KW-0540">Nuclease</keyword>
<accession>A0ABN6EIC5</accession>
<keyword evidence="7" id="KW-0460">Magnesium</keyword>
<dbReference type="CDD" id="cd09084">
    <property type="entry name" value="EEP-2"/>
    <property type="match status" value="1"/>
</dbReference>
<dbReference type="GO" id="GO:0004519">
    <property type="term" value="F:endonuclease activity"/>
    <property type="evidence" value="ECO:0007669"/>
    <property type="project" value="UniProtKB-KW"/>
</dbReference>
<evidence type="ECO:0000256" key="6">
    <source>
        <dbReference type="ARBA" id="ARBA00022801"/>
    </source>
</evidence>
<evidence type="ECO:0000313" key="12">
    <source>
        <dbReference type="Proteomes" id="UP001319045"/>
    </source>
</evidence>
<feature type="transmembrane region" description="Helical" evidence="9">
    <location>
        <begin position="41"/>
        <end position="63"/>
    </location>
</feature>
<dbReference type="SUPFAM" id="SSF56219">
    <property type="entry name" value="DNase I-like"/>
    <property type="match status" value="1"/>
</dbReference>
<evidence type="ECO:0000256" key="8">
    <source>
        <dbReference type="ARBA" id="ARBA00023204"/>
    </source>
</evidence>
<dbReference type="Proteomes" id="UP001319045">
    <property type="component" value="Chromosome"/>
</dbReference>
<comment type="cofactor">
    <cofactor evidence="1">
        <name>Mn(2+)</name>
        <dbReference type="ChEBI" id="CHEBI:29035"/>
    </cofactor>
</comment>
<dbReference type="Pfam" id="PF03372">
    <property type="entry name" value="Exo_endo_phos"/>
    <property type="match status" value="1"/>
</dbReference>
<keyword evidence="5" id="KW-0227">DNA damage</keyword>
<gene>
    <name evidence="11" type="ORF">prwr041_09870</name>
</gene>
<reference evidence="11 12" key="1">
    <citation type="journal article" date="2022" name="Int. J. Syst. Evol. Microbiol.">
        <title>Prevotella herbatica sp. nov., a plant polysaccharide-decomposing anaerobic bacterium isolated from a methanogenic reactor.</title>
        <authorList>
            <person name="Uek A."/>
            <person name="Tonouchi A."/>
            <person name="Kaku N."/>
            <person name="Ueki K."/>
        </authorList>
    </citation>
    <scope>NUCLEOTIDE SEQUENCE [LARGE SCALE GENOMIC DNA]</scope>
    <source>
        <strain evidence="11 12">WR041</strain>
    </source>
</reference>
<evidence type="ECO:0000256" key="7">
    <source>
        <dbReference type="ARBA" id="ARBA00022842"/>
    </source>
</evidence>
<feature type="domain" description="Endonuclease/exonuclease/phosphatase" evidence="10">
    <location>
        <begin position="104"/>
        <end position="350"/>
    </location>
</feature>
<evidence type="ECO:0000256" key="1">
    <source>
        <dbReference type="ARBA" id="ARBA00001936"/>
    </source>
</evidence>
<keyword evidence="6" id="KW-0378">Hydrolase</keyword>
<feature type="transmembrane region" description="Helical" evidence="9">
    <location>
        <begin position="12"/>
        <end position="29"/>
    </location>
</feature>
<proteinExistence type="predicted"/>
<dbReference type="PANTHER" id="PTHR15822:SF4">
    <property type="entry name" value="TYROSYL-DNA PHOSPHODIESTERASE 2"/>
    <property type="match status" value="1"/>
</dbReference>
<keyword evidence="8" id="KW-0234">DNA repair</keyword>
<dbReference type="EMBL" id="AP024484">
    <property type="protein sequence ID" value="BCS85094.1"/>
    <property type="molecule type" value="Genomic_DNA"/>
</dbReference>
<evidence type="ECO:0000256" key="2">
    <source>
        <dbReference type="ARBA" id="ARBA00001946"/>
    </source>
</evidence>
<evidence type="ECO:0000256" key="4">
    <source>
        <dbReference type="ARBA" id="ARBA00022723"/>
    </source>
</evidence>
<evidence type="ECO:0000256" key="5">
    <source>
        <dbReference type="ARBA" id="ARBA00022763"/>
    </source>
</evidence>
<keyword evidence="9" id="KW-1133">Transmembrane helix</keyword>
<keyword evidence="9" id="KW-0472">Membrane</keyword>
<evidence type="ECO:0000313" key="11">
    <source>
        <dbReference type="EMBL" id="BCS85094.1"/>
    </source>
</evidence>
<dbReference type="InterPro" id="IPR005135">
    <property type="entry name" value="Endo/exonuclease/phosphatase"/>
</dbReference>
<evidence type="ECO:0000256" key="9">
    <source>
        <dbReference type="SAM" id="Phobius"/>
    </source>
</evidence>
<dbReference type="InterPro" id="IPR051547">
    <property type="entry name" value="TDP2-like"/>
</dbReference>
<organism evidence="11 12">
    <name type="scientific">Prevotella herbatica</name>
    <dbReference type="NCBI Taxonomy" id="2801997"/>
    <lineage>
        <taxon>Bacteria</taxon>
        <taxon>Pseudomonadati</taxon>
        <taxon>Bacteroidota</taxon>
        <taxon>Bacteroidia</taxon>
        <taxon>Bacteroidales</taxon>
        <taxon>Prevotellaceae</taxon>
        <taxon>Prevotella</taxon>
    </lineage>
</organism>
<keyword evidence="4" id="KW-0479">Metal-binding</keyword>
<dbReference type="Gene3D" id="3.60.10.10">
    <property type="entry name" value="Endonuclease/exonuclease/phosphatase"/>
    <property type="match status" value="1"/>
</dbReference>
<evidence type="ECO:0000259" key="10">
    <source>
        <dbReference type="Pfam" id="PF03372"/>
    </source>
</evidence>
<keyword evidence="9" id="KW-0812">Transmembrane</keyword>
<keyword evidence="11" id="KW-0255">Endonuclease</keyword>
<keyword evidence="12" id="KW-1185">Reference proteome</keyword>
<protein>
    <submittedName>
        <fullName evidence="11">Endonuclease</fullName>
    </submittedName>
</protein>
<name>A0ABN6EIC5_9BACT</name>
<comment type="cofactor">
    <cofactor evidence="2">
        <name>Mg(2+)</name>
        <dbReference type="ChEBI" id="CHEBI:18420"/>
    </cofactor>
</comment>
<feature type="transmembrane region" description="Helical" evidence="9">
    <location>
        <begin position="70"/>
        <end position="88"/>
    </location>
</feature>
<sequence length="363" mass="41045">MFGSIRKFLLQLIAGANLATIFIMLFIGYSDRLDPVKHGVLANAGLVFPIFLLINFCFLVFWLCFKKIGVLIPLLGYIFCYIPIRTYIPFNIPRTPPDGAIKVMSYNVWSFAGWERFPDGKFPILEYIRQQKADILCLQEALTNEIGKARVDSVMNKLYQYRDTAMSRPGGDCIAIYSRYPIVSRERIQYPSKGNLSMAYEIKKGSDTIIVVNNHLETTGLSVEDKSSFKSMVKGNLEGTAAKKASYHLVDKLSEASIKRAPQADAVARYLSKHLGRSIILCGDFNDTPISYAHHVISKNLTDCYVESGNGLGFSYHEGGMYVRIDNIMCSSDWQPFECKVDSKIKDSDHYPIFCWLKKRGKP</sequence>
<evidence type="ECO:0000256" key="3">
    <source>
        <dbReference type="ARBA" id="ARBA00022722"/>
    </source>
</evidence>
<dbReference type="PANTHER" id="PTHR15822">
    <property type="entry name" value="TRAF AND TNF RECEPTOR-ASSOCIATED PROTEIN"/>
    <property type="match status" value="1"/>
</dbReference>